<dbReference type="InterPro" id="IPR016040">
    <property type="entry name" value="NAD(P)-bd_dom"/>
</dbReference>
<dbReference type="Pfam" id="PF13460">
    <property type="entry name" value="NAD_binding_10"/>
    <property type="match status" value="1"/>
</dbReference>
<dbReference type="PANTHER" id="PTHR15020">
    <property type="entry name" value="FLAVIN REDUCTASE-RELATED"/>
    <property type="match status" value="1"/>
</dbReference>
<evidence type="ECO:0000259" key="1">
    <source>
        <dbReference type="Pfam" id="PF13460"/>
    </source>
</evidence>
<sequence>MTKNILIAGATGKTGRILTQQLIDQGQTVTALVRESSDTSQLPEATSLRQADLTNLQSDDCDGADVVVFAAGSGGTTGPDMTDKVDRDGAMRLIDLAKEAGVERFVMLSSIGADQSNPSGEMAHYLQAKHDADEHLKASGLTYAIIRPVALNDDGRSEKMVLGSEVDIAAQASRADVAQVLASAAITGQFDGKALNMQSSGEALSAVLS</sequence>
<dbReference type="PANTHER" id="PTHR15020:SF50">
    <property type="entry name" value="UPF0659 PROTEIN YMR090W"/>
    <property type="match status" value="1"/>
</dbReference>
<organism evidence="2 3">
    <name type="scientific">Pacificibacter maritimus</name>
    <dbReference type="NCBI Taxonomy" id="762213"/>
    <lineage>
        <taxon>Bacteria</taxon>
        <taxon>Pseudomonadati</taxon>
        <taxon>Pseudomonadota</taxon>
        <taxon>Alphaproteobacteria</taxon>
        <taxon>Rhodobacterales</taxon>
        <taxon>Roseobacteraceae</taxon>
        <taxon>Pacificibacter</taxon>
    </lineage>
</organism>
<dbReference type="Proteomes" id="UP000269689">
    <property type="component" value="Unassembled WGS sequence"/>
</dbReference>
<evidence type="ECO:0000313" key="3">
    <source>
        <dbReference type="Proteomes" id="UP000269689"/>
    </source>
</evidence>
<dbReference type="OrthoDB" id="367683at2"/>
<dbReference type="Gene3D" id="3.40.50.720">
    <property type="entry name" value="NAD(P)-binding Rossmann-like Domain"/>
    <property type="match status" value="1"/>
</dbReference>
<gene>
    <name evidence="2" type="ORF">EDD53_1393</name>
</gene>
<protein>
    <submittedName>
        <fullName evidence="2">Putative NAD(P)-binding protein</fullName>
    </submittedName>
</protein>
<name>A0A3N4UIC7_9RHOB</name>
<dbReference type="SUPFAM" id="SSF51735">
    <property type="entry name" value="NAD(P)-binding Rossmann-fold domains"/>
    <property type="match status" value="1"/>
</dbReference>
<reference evidence="2 3" key="1">
    <citation type="submission" date="2018-11" db="EMBL/GenBank/DDBJ databases">
        <title>Genomic Encyclopedia of Type Strains, Phase IV (KMG-IV): sequencing the most valuable type-strain genomes for metagenomic binning, comparative biology and taxonomic classification.</title>
        <authorList>
            <person name="Goeker M."/>
        </authorList>
    </citation>
    <scope>NUCLEOTIDE SEQUENCE [LARGE SCALE GENOMIC DNA]</scope>
    <source>
        <strain evidence="2 3">DSM 104731</strain>
    </source>
</reference>
<accession>A0A3N4UIC7</accession>
<dbReference type="AlphaFoldDB" id="A0A3N4UIC7"/>
<feature type="domain" description="NAD(P)-binding" evidence="1">
    <location>
        <begin position="9"/>
        <end position="184"/>
    </location>
</feature>
<dbReference type="CDD" id="cd05243">
    <property type="entry name" value="SDR_a5"/>
    <property type="match status" value="1"/>
</dbReference>
<dbReference type="InterPro" id="IPR036291">
    <property type="entry name" value="NAD(P)-bd_dom_sf"/>
</dbReference>
<keyword evidence="3" id="KW-1185">Reference proteome</keyword>
<dbReference type="EMBL" id="RKQK01000002">
    <property type="protein sequence ID" value="RPE66989.1"/>
    <property type="molecule type" value="Genomic_DNA"/>
</dbReference>
<comment type="caution">
    <text evidence="2">The sequence shown here is derived from an EMBL/GenBank/DDBJ whole genome shotgun (WGS) entry which is preliminary data.</text>
</comment>
<dbReference type="RefSeq" id="WP_123792464.1">
    <property type="nucleotide sequence ID" value="NZ_RKQK01000002.1"/>
</dbReference>
<evidence type="ECO:0000313" key="2">
    <source>
        <dbReference type="EMBL" id="RPE66989.1"/>
    </source>
</evidence>
<proteinExistence type="predicted"/>